<feature type="compositionally biased region" description="Basic residues" evidence="1">
    <location>
        <begin position="30"/>
        <end position="41"/>
    </location>
</feature>
<organism evidence="2 3">
    <name type="scientific">Metschnikowia bicuspidata var. bicuspidata NRRL YB-4993</name>
    <dbReference type="NCBI Taxonomy" id="869754"/>
    <lineage>
        <taxon>Eukaryota</taxon>
        <taxon>Fungi</taxon>
        <taxon>Dikarya</taxon>
        <taxon>Ascomycota</taxon>
        <taxon>Saccharomycotina</taxon>
        <taxon>Pichiomycetes</taxon>
        <taxon>Metschnikowiaceae</taxon>
        <taxon>Metschnikowia</taxon>
    </lineage>
</organism>
<keyword evidence="3" id="KW-1185">Reference proteome</keyword>
<comment type="caution">
    <text evidence="2">The sequence shown here is derived from an EMBL/GenBank/DDBJ whole genome shotgun (WGS) entry which is preliminary data.</text>
</comment>
<sequence length="83" mass="9447">MYPGGSRIWGLVYRAPAQAKRGWLRTNNTAKHRHSSIRGKQGRGSLPEKAGVRKYRCGLFGRLRELLLDILAVWAVTFLTFFS</sequence>
<name>A0A1A0HFS0_9ASCO</name>
<feature type="region of interest" description="Disordered" evidence="1">
    <location>
        <begin position="27"/>
        <end position="47"/>
    </location>
</feature>
<evidence type="ECO:0000313" key="2">
    <source>
        <dbReference type="EMBL" id="OBA22703.1"/>
    </source>
</evidence>
<gene>
    <name evidence="2" type="ORF">METBIDRAFT_29301</name>
</gene>
<reference evidence="2 3" key="1">
    <citation type="submission" date="2016-05" db="EMBL/GenBank/DDBJ databases">
        <title>Comparative genomics of biotechnologically important yeasts.</title>
        <authorList>
            <consortium name="DOE Joint Genome Institute"/>
            <person name="Riley R."/>
            <person name="Haridas S."/>
            <person name="Wolfe K.H."/>
            <person name="Lopes M.R."/>
            <person name="Hittinger C.T."/>
            <person name="Goker M."/>
            <person name="Salamov A."/>
            <person name="Wisecaver J."/>
            <person name="Long T.M."/>
            <person name="Aerts A.L."/>
            <person name="Barry K."/>
            <person name="Choi C."/>
            <person name="Clum A."/>
            <person name="Coughlan A.Y."/>
            <person name="Deshpande S."/>
            <person name="Douglass A.P."/>
            <person name="Hanson S.J."/>
            <person name="Klenk H.-P."/>
            <person name="LaButti K."/>
            <person name="Lapidus A."/>
            <person name="Lindquist E."/>
            <person name="Lipzen A."/>
            <person name="Meier-kolthoff J.P."/>
            <person name="Ohm R.A."/>
            <person name="Otillar R.P."/>
            <person name="Pangilinan J."/>
            <person name="Peng Y."/>
            <person name="Rokas A."/>
            <person name="Rosa C.A."/>
            <person name="Scheuner C."/>
            <person name="Sibirny A.A."/>
            <person name="Slot J.C."/>
            <person name="Stielow J.B."/>
            <person name="Sun H."/>
            <person name="Kurtzman C.P."/>
            <person name="Blackwell M."/>
            <person name="Grigoriev I.V."/>
            <person name="Jeffries T.W."/>
        </authorList>
    </citation>
    <scope>NUCLEOTIDE SEQUENCE [LARGE SCALE GENOMIC DNA]</scope>
    <source>
        <strain evidence="2 3">NRRL YB-4993</strain>
    </source>
</reference>
<proteinExistence type="predicted"/>
<dbReference type="AlphaFoldDB" id="A0A1A0HFS0"/>
<evidence type="ECO:0000313" key="3">
    <source>
        <dbReference type="Proteomes" id="UP000092555"/>
    </source>
</evidence>
<dbReference type="EMBL" id="LXTC01000001">
    <property type="protein sequence ID" value="OBA22703.1"/>
    <property type="molecule type" value="Genomic_DNA"/>
</dbReference>
<protein>
    <submittedName>
        <fullName evidence="2">Uncharacterized protein</fullName>
    </submittedName>
</protein>
<accession>A0A1A0HFS0</accession>
<dbReference type="RefSeq" id="XP_018713184.1">
    <property type="nucleotide sequence ID" value="XM_018855377.1"/>
</dbReference>
<dbReference type="GeneID" id="30028353"/>
<evidence type="ECO:0000256" key="1">
    <source>
        <dbReference type="SAM" id="MobiDB-lite"/>
    </source>
</evidence>
<dbReference type="Proteomes" id="UP000092555">
    <property type="component" value="Unassembled WGS sequence"/>
</dbReference>